<geneLocation type="plasmid" evidence="2">
    <name>pac1084_1</name>
</geneLocation>
<organism evidence="1 2">
    <name type="scientific">Acetobacter persici</name>
    <dbReference type="NCBI Taxonomy" id="1076596"/>
    <lineage>
        <taxon>Bacteria</taxon>
        <taxon>Pseudomonadati</taxon>
        <taxon>Pseudomonadota</taxon>
        <taxon>Alphaproteobacteria</taxon>
        <taxon>Acetobacterales</taxon>
        <taxon>Acetobacteraceae</taxon>
        <taxon>Acetobacter</taxon>
    </lineage>
</organism>
<sequence length="142" mass="15640">MAFALGIDRKVTNCPLQKMRDGRIVCGAILLEAAYVADHPQTKPFIEDFLGTGLGCCLLILGYEGDSDLPEARILGHMSKIRANKNQFFESVASTYGRHRSAEQLQEILVSQIKEYAAYADRVLGSSIAELSRQALDQPSHV</sequence>
<protein>
    <submittedName>
        <fullName evidence="1">Uncharacterized protein</fullName>
    </submittedName>
</protein>
<dbReference type="EMBL" id="CP014688">
    <property type="protein sequence ID" value="AQT06466.1"/>
    <property type="molecule type" value="Genomic_DNA"/>
</dbReference>
<gene>
    <name evidence="1" type="ORF">A0U91_15750</name>
</gene>
<accession>A0A1U9LJ48</accession>
<name>A0A1U9LJ48_9PROT</name>
<keyword evidence="1" id="KW-0614">Plasmid</keyword>
<reference evidence="1 2" key="1">
    <citation type="submission" date="2016-03" db="EMBL/GenBank/DDBJ databases">
        <title>Acetic acid bacteria sequencing.</title>
        <authorList>
            <person name="Brandt J."/>
            <person name="Jakob F."/>
            <person name="Vogel R.F."/>
        </authorList>
    </citation>
    <scope>NUCLEOTIDE SEQUENCE [LARGE SCALE GENOMIC DNA]</scope>
    <source>
        <strain evidence="1 2">TMW2.1084</strain>
        <plasmid evidence="2">pac1084_1</plasmid>
    </source>
</reference>
<dbReference type="AlphaFoldDB" id="A0A1U9LJ48"/>
<dbReference type="RefSeq" id="WP_077932093.1">
    <property type="nucleotide sequence ID" value="NZ_CP014688.1"/>
</dbReference>
<dbReference type="Proteomes" id="UP000189055">
    <property type="component" value="Plasmid pAC1084_1"/>
</dbReference>
<proteinExistence type="predicted"/>
<evidence type="ECO:0000313" key="2">
    <source>
        <dbReference type="Proteomes" id="UP000189055"/>
    </source>
</evidence>
<dbReference type="KEGG" id="aper:A0U91_15750"/>
<evidence type="ECO:0000313" key="1">
    <source>
        <dbReference type="EMBL" id="AQT06466.1"/>
    </source>
</evidence>